<evidence type="ECO:0000313" key="1">
    <source>
        <dbReference type="EMBL" id="KAK0145111.1"/>
    </source>
</evidence>
<proteinExistence type="predicted"/>
<dbReference type="AlphaFoldDB" id="A0AA47NZV6"/>
<keyword evidence="2" id="KW-1185">Reference proteome</keyword>
<dbReference type="InterPro" id="IPR029170">
    <property type="entry name" value="FAM180"/>
</dbReference>
<dbReference type="Proteomes" id="UP001174136">
    <property type="component" value="Unassembled WGS sequence"/>
</dbReference>
<evidence type="ECO:0000313" key="2">
    <source>
        <dbReference type="Proteomes" id="UP001174136"/>
    </source>
</evidence>
<name>A0AA47NZV6_MERPO</name>
<dbReference type="PANTHER" id="PTHR34034:SF2">
    <property type="entry name" value="PROTEIN FAM180A"/>
    <property type="match status" value="1"/>
</dbReference>
<sequence length="242" mass="26816">MEVDLRTVSSFSQAQFLLGGVEIDQDNNFALLDKEMASMRQGRAFLAQINDNIPKTLISMETMLTTVQDPRQKSTSRISFDSLVLSMVYAAHFAKSTLERPEDQLAWVLLLCWDTVLASAREDSFFLSFASLAADVLPSLLECCCLLLPPLCCWPLELPALDASPSVGLHRSPAGGSSRFHTRMLTPVVHTGIRIPYLTRQLSCVGIVHVDRPQIPGAHLIIWIASNHYEVVNGMPRGLQTH</sequence>
<comment type="caution">
    <text evidence="1">The sequence shown here is derived from an EMBL/GenBank/DDBJ whole genome shotgun (WGS) entry which is preliminary data.</text>
</comment>
<dbReference type="PANTHER" id="PTHR34034">
    <property type="entry name" value="PROTEIN FAM180A-RELATED"/>
    <property type="match status" value="1"/>
</dbReference>
<accession>A0AA47NZV6</accession>
<gene>
    <name evidence="1" type="ORF">N1851_015989</name>
</gene>
<protein>
    <submittedName>
        <fullName evidence="1">Uncharacterized protein</fullName>
    </submittedName>
</protein>
<reference evidence="1" key="1">
    <citation type="journal article" date="2023" name="Front. Mar. Sci.">
        <title>A new Merluccius polli reference genome to investigate the effects of global change in West African waters.</title>
        <authorList>
            <person name="Mateo J.L."/>
            <person name="Blanco-Fernandez C."/>
            <person name="Garcia-Vazquez E."/>
            <person name="Machado-Schiaffino G."/>
        </authorList>
    </citation>
    <scope>NUCLEOTIDE SEQUENCE</scope>
    <source>
        <strain evidence="1">C29</strain>
        <tissue evidence="1">Fin</tissue>
    </source>
</reference>
<organism evidence="1 2">
    <name type="scientific">Merluccius polli</name>
    <name type="common">Benguela hake</name>
    <name type="synonym">Merluccius cadenati</name>
    <dbReference type="NCBI Taxonomy" id="89951"/>
    <lineage>
        <taxon>Eukaryota</taxon>
        <taxon>Metazoa</taxon>
        <taxon>Chordata</taxon>
        <taxon>Craniata</taxon>
        <taxon>Vertebrata</taxon>
        <taxon>Euteleostomi</taxon>
        <taxon>Actinopterygii</taxon>
        <taxon>Neopterygii</taxon>
        <taxon>Teleostei</taxon>
        <taxon>Neoteleostei</taxon>
        <taxon>Acanthomorphata</taxon>
        <taxon>Zeiogadaria</taxon>
        <taxon>Gadariae</taxon>
        <taxon>Gadiformes</taxon>
        <taxon>Gadoidei</taxon>
        <taxon>Merlucciidae</taxon>
        <taxon>Merluccius</taxon>
    </lineage>
</organism>
<dbReference type="EMBL" id="JAOPHQ010002886">
    <property type="protein sequence ID" value="KAK0145111.1"/>
    <property type="molecule type" value="Genomic_DNA"/>
</dbReference>
<dbReference type="Pfam" id="PF15173">
    <property type="entry name" value="FAM180"/>
    <property type="match status" value="1"/>
</dbReference>